<feature type="region of interest" description="Disordered" evidence="1">
    <location>
        <begin position="86"/>
        <end position="111"/>
    </location>
</feature>
<feature type="compositionally biased region" description="Low complexity" evidence="1">
    <location>
        <begin position="954"/>
        <end position="983"/>
    </location>
</feature>
<feature type="region of interest" description="Disordered" evidence="1">
    <location>
        <begin position="135"/>
        <end position="158"/>
    </location>
</feature>
<name>A0AAN6G7V6_9BASI</name>
<feature type="region of interest" description="Disordered" evidence="1">
    <location>
        <begin position="707"/>
        <end position="726"/>
    </location>
</feature>
<organism evidence="2 3">
    <name type="scientific">Tilletia horrida</name>
    <dbReference type="NCBI Taxonomy" id="155126"/>
    <lineage>
        <taxon>Eukaryota</taxon>
        <taxon>Fungi</taxon>
        <taxon>Dikarya</taxon>
        <taxon>Basidiomycota</taxon>
        <taxon>Ustilaginomycotina</taxon>
        <taxon>Exobasidiomycetes</taxon>
        <taxon>Tilletiales</taxon>
        <taxon>Tilletiaceae</taxon>
        <taxon>Tilletia</taxon>
    </lineage>
</organism>
<evidence type="ECO:0000256" key="1">
    <source>
        <dbReference type="SAM" id="MobiDB-lite"/>
    </source>
</evidence>
<accession>A0AAN6G7V6</accession>
<feature type="region of interest" description="Disordered" evidence="1">
    <location>
        <begin position="921"/>
        <end position="983"/>
    </location>
</feature>
<protein>
    <submittedName>
        <fullName evidence="2">Uncharacterized protein</fullName>
    </submittedName>
</protein>
<dbReference type="EMBL" id="JAPDMQ010000396">
    <property type="protein sequence ID" value="KAK0525490.1"/>
    <property type="molecule type" value="Genomic_DNA"/>
</dbReference>
<dbReference type="Proteomes" id="UP001176521">
    <property type="component" value="Unassembled WGS sequence"/>
</dbReference>
<evidence type="ECO:0000313" key="3">
    <source>
        <dbReference type="Proteomes" id="UP001176521"/>
    </source>
</evidence>
<feature type="compositionally biased region" description="Basic and acidic residues" evidence="1">
    <location>
        <begin position="407"/>
        <end position="430"/>
    </location>
</feature>
<feature type="compositionally biased region" description="Polar residues" evidence="1">
    <location>
        <begin position="93"/>
        <end position="110"/>
    </location>
</feature>
<sequence>MPRARSSIAIERNARRRSVLAYRAPAIANLKLSDSTTATSGQGARRSALRTVPRLSEFRFEARRPSAESASSIVSSNGTRWRAVRFERGTKTADGNATDNSSEPGSSPDSLQFRMSRRLARLRCSIEHYNIKRRGYPRLTQRSSSMSASSRRPRDSTLRASITSLTSDLEEAFTKIATEVRSSFMNGTDRGSDDWAIRSIRSGDSPTSSDSASFKRNSFFRMPFRRPSASSSERSHNVLQPLAWSFAEGGPPTAKPLSLEPSPSSNGPVRISDIKRKIQDTPKEPETPTPRTERLQSEPVVGLKAHAASLITRARSNSVGSAQFGSIAPRRGKSIAQIFAPSAMSMRLADKIMGPISANRSKTEPKGLKPLLLVSKVNLSAAASERTSQSSRKSSFSSLRSASSHSSARDSGPKSEREGSTRPVSKDKRSSCSPTKIETMARQGDENVDGPQECLATPSPYAESFAPSLWSRSRKPSRPNIGQQLPSTLSTSQTEPSTPTTPAAPIGVACPTERSPIDAQHTLQRSQSFTTDTSPRKRLSFLQGKSPDRPRTAEGKSPPPRPLELAADPFARTDGFAVESTGLQRQTSSSSLVSSVAVVTTPLTAAGAPSTGWINYSLSSNGTTALQAAPSTPAWTTQFGQYSLPQPQQSVQQLTSSGTAVGDTLAPTAATPTTPSHTPFQRQYYLPAGLEGQRLYRQDSIASQSSAHYYPATPSPSLTLSRKPSLARRPSAAAAAMMKLGPIRRISEATLNVLDKALAQTPVSTSSKEAQLLRYETVQERLTRQNSVPHLANQRGYGPPVLIEHGQPPVLPLPNLGLVQQRKPSAASVTTLAGPPRARAAIEPLPDWVEESLRRAFTELPPPVTPVTASAPDILHAHRVPSAPTLHQYQHRPSEPIIRTHIAPPASGLLPPRSFSLADVKAQPGPGQLLTRPTAATATAARTTRPVRPPRPPSLNLSPLPQNLRRPSTAPQPQQLPTPTAAAASGPHFLQQRSASVANVGTHKPLSTSHDTSLMLRSHSVAHAPSATSVRSVQVQVQGQGKGSVPPSPSWAQLHDPHQFNAFHRAQTAAWTPIPTLSTGTVPTSAPAWASHTFRPEQAHDHEDPRAEADASLALLTRKTRPKPPPPKILRAAGSLADGVRSKVAAATVGQNAGVIPKTREEREAEGMLSVAVAKELEGLAVGAGAGLGTVVYC</sequence>
<feature type="compositionally biased region" description="Low complexity" evidence="1">
    <location>
        <begin position="1029"/>
        <end position="1045"/>
    </location>
</feature>
<reference evidence="2" key="1">
    <citation type="journal article" date="2023" name="PhytoFront">
        <title>Draft Genome Resources of Seven Strains of Tilletia horrida, Causal Agent of Kernel Smut of Rice.</title>
        <authorList>
            <person name="Khanal S."/>
            <person name="Antony Babu S."/>
            <person name="Zhou X.G."/>
        </authorList>
    </citation>
    <scope>NUCLEOTIDE SEQUENCE</scope>
    <source>
        <strain evidence="2">TX3</strain>
    </source>
</reference>
<feature type="region of interest" description="Disordered" evidence="1">
    <location>
        <begin position="187"/>
        <end position="214"/>
    </location>
</feature>
<proteinExistence type="predicted"/>
<feature type="region of interest" description="Disordered" evidence="1">
    <location>
        <begin position="656"/>
        <end position="680"/>
    </location>
</feature>
<gene>
    <name evidence="2" type="ORF">OC842_005487</name>
</gene>
<feature type="compositionally biased region" description="Polar residues" evidence="1">
    <location>
        <begin position="521"/>
        <end position="533"/>
    </location>
</feature>
<evidence type="ECO:0000313" key="2">
    <source>
        <dbReference type="EMBL" id="KAK0525490.1"/>
    </source>
</evidence>
<keyword evidence="3" id="KW-1185">Reference proteome</keyword>
<feature type="compositionally biased region" description="Low complexity" evidence="1">
    <location>
        <begin position="928"/>
        <end position="946"/>
    </location>
</feature>
<feature type="region of interest" description="Disordered" evidence="1">
    <location>
        <begin position="1023"/>
        <end position="1055"/>
    </location>
</feature>
<comment type="caution">
    <text evidence="2">The sequence shown here is derived from an EMBL/GenBank/DDBJ whole genome shotgun (WGS) entry which is preliminary data.</text>
</comment>
<feature type="compositionally biased region" description="Low complexity" evidence="1">
    <location>
        <begin position="199"/>
        <end position="212"/>
    </location>
</feature>
<feature type="compositionally biased region" description="Low complexity" evidence="1">
    <location>
        <begin position="483"/>
        <end position="501"/>
    </location>
</feature>
<dbReference type="AlphaFoldDB" id="A0AAN6G7V6"/>
<feature type="compositionally biased region" description="Basic and acidic residues" evidence="1">
    <location>
        <begin position="272"/>
        <end position="296"/>
    </location>
</feature>
<feature type="compositionally biased region" description="Low complexity" evidence="1">
    <location>
        <begin position="666"/>
        <end position="675"/>
    </location>
</feature>
<feature type="compositionally biased region" description="Low complexity" evidence="1">
    <location>
        <begin position="383"/>
        <end position="406"/>
    </location>
</feature>
<feature type="region of interest" description="Disordered" evidence="1">
    <location>
        <begin position="247"/>
        <end position="299"/>
    </location>
</feature>
<feature type="region of interest" description="Disordered" evidence="1">
    <location>
        <begin position="382"/>
        <end position="566"/>
    </location>
</feature>